<feature type="domain" description="F-box" evidence="1">
    <location>
        <begin position="11"/>
        <end position="47"/>
    </location>
</feature>
<proteinExistence type="predicted"/>
<dbReference type="Pfam" id="PF12937">
    <property type="entry name" value="F-box-like"/>
    <property type="match status" value="1"/>
</dbReference>
<reference evidence="2" key="1">
    <citation type="submission" date="2019-10" db="EMBL/GenBank/DDBJ databases">
        <authorList>
            <person name="Nor Muhammad N."/>
        </authorList>
    </citation>
    <scope>NUCLEOTIDE SEQUENCE</scope>
</reference>
<name>A0A5K1K334_9APHY</name>
<organism evidence="2">
    <name type="scientific">Ganoderma boninense</name>
    <dbReference type="NCBI Taxonomy" id="34458"/>
    <lineage>
        <taxon>Eukaryota</taxon>
        <taxon>Fungi</taxon>
        <taxon>Dikarya</taxon>
        <taxon>Basidiomycota</taxon>
        <taxon>Agaricomycotina</taxon>
        <taxon>Agaricomycetes</taxon>
        <taxon>Polyporales</taxon>
        <taxon>Polyporaceae</taxon>
        <taxon>Ganoderma</taxon>
    </lineage>
</organism>
<gene>
    <name evidence="2" type="primary">N1JK84</name>
</gene>
<dbReference type="SUPFAM" id="SSF81383">
    <property type="entry name" value="F-box domain"/>
    <property type="match status" value="1"/>
</dbReference>
<protein>
    <submittedName>
        <fullName evidence="2">CELP0032 Effector like protein</fullName>
    </submittedName>
</protein>
<dbReference type="SUPFAM" id="SSF52047">
    <property type="entry name" value="RNI-like"/>
    <property type="match status" value="1"/>
</dbReference>
<evidence type="ECO:0000259" key="1">
    <source>
        <dbReference type="Pfam" id="PF12937"/>
    </source>
</evidence>
<dbReference type="InterPro" id="IPR001810">
    <property type="entry name" value="F-box_dom"/>
</dbReference>
<dbReference type="AlphaFoldDB" id="A0A5K1K334"/>
<sequence>MAPSTSPESQVLAKIFRHLDFTSLWGCSLVCNSWRQAALPFLFRNMVVELWTDDDHNIHTFMHMLCKTNRVQSGNYIRELQLVGGGCMHPNHNVQLSPWHLRCIVERCPNLRTLVLSEVLLMGPGFNNIPYIRPRLDLLKLEQCQVYKKGGAMHLHYLLSLFASITTLDLDVSWVYLWGNPAPLPTQEMIRTVKHMVLPSSNVPISSVTIHNLPLDWALALGNSFERTGKGGKGDPESSLQEITIWPQADIVQGLLPWPKGEEHLVSMGQFIDAASVGPEIKVLRINTMDYPTLPWLDFEPGSVDEAYLPPRSVNTLQLDRCQGVCSLLFSFESGFWGPTDAKFDLAFQAALDIVTYVPFPQLERIFFHIDPNCEFGSDGQLTDDRWEDMDEGLADDSFNTLHSVVIIHSEETDESLFQQLLPTLHEKGKVEYWPTDIPWWDLELEDDDEDGSETASNASSITLV</sequence>
<accession>A0A5K1K334</accession>
<dbReference type="InterPro" id="IPR032675">
    <property type="entry name" value="LRR_dom_sf"/>
</dbReference>
<dbReference type="Gene3D" id="3.80.10.10">
    <property type="entry name" value="Ribonuclease Inhibitor"/>
    <property type="match status" value="1"/>
</dbReference>
<dbReference type="EMBL" id="LR728186">
    <property type="protein sequence ID" value="VWP00124.1"/>
    <property type="molecule type" value="Genomic_DNA"/>
</dbReference>
<evidence type="ECO:0000313" key="2">
    <source>
        <dbReference type="EMBL" id="VWP00124.1"/>
    </source>
</evidence>
<dbReference type="InterPro" id="IPR036047">
    <property type="entry name" value="F-box-like_dom_sf"/>
</dbReference>